<dbReference type="Proteomes" id="UP001286313">
    <property type="component" value="Unassembled WGS sequence"/>
</dbReference>
<dbReference type="EMBL" id="JAWQEG010008544">
    <property type="protein sequence ID" value="KAK3850101.1"/>
    <property type="molecule type" value="Genomic_DNA"/>
</dbReference>
<dbReference type="PROSITE" id="PS50096">
    <property type="entry name" value="IQ"/>
    <property type="match status" value="2"/>
</dbReference>
<evidence type="ECO:0000256" key="1">
    <source>
        <dbReference type="SAM" id="MobiDB-lite"/>
    </source>
</evidence>
<keyword evidence="3" id="KW-1185">Reference proteome</keyword>
<organism evidence="2 3">
    <name type="scientific">Petrolisthes cinctipes</name>
    <name type="common">Flat porcelain crab</name>
    <dbReference type="NCBI Taxonomy" id="88211"/>
    <lineage>
        <taxon>Eukaryota</taxon>
        <taxon>Metazoa</taxon>
        <taxon>Ecdysozoa</taxon>
        <taxon>Arthropoda</taxon>
        <taxon>Crustacea</taxon>
        <taxon>Multicrustacea</taxon>
        <taxon>Malacostraca</taxon>
        <taxon>Eumalacostraca</taxon>
        <taxon>Eucarida</taxon>
        <taxon>Decapoda</taxon>
        <taxon>Pleocyemata</taxon>
        <taxon>Anomura</taxon>
        <taxon>Galatheoidea</taxon>
        <taxon>Porcellanidae</taxon>
        <taxon>Petrolisthes</taxon>
    </lineage>
</organism>
<evidence type="ECO:0000313" key="3">
    <source>
        <dbReference type="Proteomes" id="UP001286313"/>
    </source>
</evidence>
<gene>
    <name evidence="2" type="ORF">Pcinc_043171</name>
</gene>
<dbReference type="AlphaFoldDB" id="A0AAE1BG28"/>
<evidence type="ECO:0000313" key="2">
    <source>
        <dbReference type="EMBL" id="KAK3850101.1"/>
    </source>
</evidence>
<proteinExistence type="predicted"/>
<feature type="region of interest" description="Disordered" evidence="1">
    <location>
        <begin position="12"/>
        <end position="52"/>
    </location>
</feature>
<accession>A0AAE1BG28</accession>
<dbReference type="Pfam" id="PF00612">
    <property type="entry name" value="IQ"/>
    <property type="match status" value="2"/>
</dbReference>
<dbReference type="InterPro" id="IPR000048">
    <property type="entry name" value="IQ_motif_EF-hand-BS"/>
</dbReference>
<dbReference type="GO" id="GO:0005516">
    <property type="term" value="F:calmodulin binding"/>
    <property type="evidence" value="ECO:0007669"/>
    <property type="project" value="TreeGrafter"/>
</dbReference>
<dbReference type="PANTHER" id="PTHR10699">
    <property type="entry name" value="NEUROMODULIN"/>
    <property type="match status" value="1"/>
</dbReference>
<protein>
    <submittedName>
        <fullName evidence="2">Uncharacterized protein</fullName>
    </submittedName>
</protein>
<dbReference type="Gene3D" id="1.20.5.190">
    <property type="match status" value="1"/>
</dbReference>
<sequence>LADAAVKIQAGFRGARARKDKQKKDDEQLNQKLGHLSTGGGGGGGEEEEEVDIDLSDPDLNKAATKIQATFRGHRQRASDH</sequence>
<name>A0AAE1BG28_PETCI</name>
<reference evidence="2" key="1">
    <citation type="submission" date="2023-10" db="EMBL/GenBank/DDBJ databases">
        <title>Genome assemblies of two species of porcelain crab, Petrolisthes cinctipes and Petrolisthes manimaculis (Anomura: Porcellanidae).</title>
        <authorList>
            <person name="Angst P."/>
        </authorList>
    </citation>
    <scope>NUCLEOTIDE SEQUENCE</scope>
    <source>
        <strain evidence="2">PB745_01</strain>
        <tissue evidence="2">Gill</tissue>
    </source>
</reference>
<comment type="caution">
    <text evidence="2">The sequence shown here is derived from an EMBL/GenBank/DDBJ whole genome shotgun (WGS) entry which is preliminary data.</text>
</comment>
<feature type="non-terminal residue" evidence="2">
    <location>
        <position position="1"/>
    </location>
</feature>
<dbReference type="SMART" id="SM00015">
    <property type="entry name" value="IQ"/>
    <property type="match status" value="2"/>
</dbReference>
<dbReference type="PANTHER" id="PTHR10699:SF11">
    <property type="entry name" value="IGLOO, ISOFORM A"/>
    <property type="match status" value="1"/>
</dbReference>